<accession>A0AAF0ISD6</accession>
<dbReference type="SUPFAM" id="SSF102848">
    <property type="entry name" value="NSFL1 (p97 ATPase) cofactor p47, SEP domain"/>
    <property type="match status" value="1"/>
</dbReference>
<protein>
    <submittedName>
        <fullName evidence="4">Protein phosphatase regulator</fullName>
    </submittedName>
</protein>
<feature type="compositionally biased region" description="Low complexity" evidence="1">
    <location>
        <begin position="80"/>
        <end position="90"/>
    </location>
</feature>
<dbReference type="Proteomes" id="UP001214603">
    <property type="component" value="Chromosome 4"/>
</dbReference>
<name>A0AAF0ISD6_9BASI</name>
<dbReference type="GO" id="GO:0031468">
    <property type="term" value="P:nuclear membrane reassembly"/>
    <property type="evidence" value="ECO:0007669"/>
    <property type="project" value="TreeGrafter"/>
</dbReference>
<dbReference type="InterPro" id="IPR029071">
    <property type="entry name" value="Ubiquitin-like_domsf"/>
</dbReference>
<dbReference type="Gene3D" id="3.30.420.210">
    <property type="entry name" value="SEP domain"/>
    <property type="match status" value="1"/>
</dbReference>
<dbReference type="GO" id="GO:0000045">
    <property type="term" value="P:autophagosome assembly"/>
    <property type="evidence" value="ECO:0007669"/>
    <property type="project" value="TreeGrafter"/>
</dbReference>
<feature type="domain" description="UBX" evidence="2">
    <location>
        <begin position="330"/>
        <end position="407"/>
    </location>
</feature>
<feature type="region of interest" description="Disordered" evidence="1">
    <location>
        <begin position="282"/>
        <end position="334"/>
    </location>
</feature>
<dbReference type="InterPro" id="IPR001012">
    <property type="entry name" value="UBX_dom"/>
</dbReference>
<dbReference type="SMART" id="SM00166">
    <property type="entry name" value="UBX"/>
    <property type="match status" value="1"/>
</dbReference>
<feature type="compositionally biased region" description="Pro residues" evidence="1">
    <location>
        <begin position="49"/>
        <end position="63"/>
    </location>
</feature>
<dbReference type="FunFam" id="3.30.420.210:FF:000002">
    <property type="entry name" value="UBX domain-containing protein 1"/>
    <property type="match status" value="1"/>
</dbReference>
<evidence type="ECO:0000259" key="3">
    <source>
        <dbReference type="PROSITE" id="PS51399"/>
    </source>
</evidence>
<dbReference type="InterPro" id="IPR012989">
    <property type="entry name" value="SEP_domain"/>
</dbReference>
<dbReference type="InterPro" id="IPR009060">
    <property type="entry name" value="UBA-like_sf"/>
</dbReference>
<dbReference type="GO" id="GO:0005829">
    <property type="term" value="C:cytosol"/>
    <property type="evidence" value="ECO:0007669"/>
    <property type="project" value="TreeGrafter"/>
</dbReference>
<dbReference type="Gene3D" id="3.10.20.90">
    <property type="entry name" value="Phosphatidylinositol 3-kinase Catalytic Subunit, Chain A, domain 1"/>
    <property type="match status" value="1"/>
</dbReference>
<evidence type="ECO:0000313" key="5">
    <source>
        <dbReference type="Proteomes" id="UP001214603"/>
    </source>
</evidence>
<dbReference type="CDD" id="cd01770">
    <property type="entry name" value="UBX_UBXN2"/>
    <property type="match status" value="1"/>
</dbReference>
<dbReference type="GO" id="GO:0005634">
    <property type="term" value="C:nucleus"/>
    <property type="evidence" value="ECO:0007669"/>
    <property type="project" value="TreeGrafter"/>
</dbReference>
<evidence type="ECO:0000256" key="1">
    <source>
        <dbReference type="SAM" id="MobiDB-lite"/>
    </source>
</evidence>
<feature type="domain" description="SEP" evidence="3">
    <location>
        <begin position="220"/>
        <end position="285"/>
    </location>
</feature>
<dbReference type="AlphaFoldDB" id="A0AAF0ISD6"/>
<reference evidence="4" key="1">
    <citation type="submission" date="2023-03" db="EMBL/GenBank/DDBJ databases">
        <title>Mating type loci evolution in Malassezia.</title>
        <authorList>
            <person name="Coelho M.A."/>
        </authorList>
    </citation>
    <scope>NUCLEOTIDE SEQUENCE</scope>
    <source>
        <strain evidence="4">CBS 7876</strain>
    </source>
</reference>
<organism evidence="4 5">
    <name type="scientific">Malassezia obtusa</name>
    <dbReference type="NCBI Taxonomy" id="76774"/>
    <lineage>
        <taxon>Eukaryota</taxon>
        <taxon>Fungi</taxon>
        <taxon>Dikarya</taxon>
        <taxon>Basidiomycota</taxon>
        <taxon>Ustilaginomycotina</taxon>
        <taxon>Malasseziomycetes</taxon>
        <taxon>Malasseziales</taxon>
        <taxon>Malasseziaceae</taxon>
        <taxon>Malassezia</taxon>
    </lineage>
</organism>
<gene>
    <name evidence="4" type="primary">SHP1</name>
    <name evidence="4" type="ORF">MOBT1_002236</name>
</gene>
<dbReference type="Gene3D" id="1.10.8.10">
    <property type="entry name" value="DNA helicase RuvA subunit, C-terminal domain"/>
    <property type="match status" value="1"/>
</dbReference>
<evidence type="ECO:0000313" key="4">
    <source>
        <dbReference type="EMBL" id="WFD03545.1"/>
    </source>
</evidence>
<dbReference type="PANTHER" id="PTHR23333">
    <property type="entry name" value="UBX DOMAIN CONTAINING PROTEIN"/>
    <property type="match status" value="1"/>
</dbReference>
<evidence type="ECO:0000259" key="2">
    <source>
        <dbReference type="PROSITE" id="PS50033"/>
    </source>
</evidence>
<dbReference type="PROSITE" id="PS50033">
    <property type="entry name" value="UBX"/>
    <property type="match status" value="1"/>
</dbReference>
<dbReference type="Pfam" id="PF08059">
    <property type="entry name" value="SEP"/>
    <property type="match status" value="1"/>
</dbReference>
<dbReference type="Pfam" id="PF14555">
    <property type="entry name" value="UBA_4"/>
    <property type="match status" value="1"/>
</dbReference>
<feature type="compositionally biased region" description="Low complexity" evidence="1">
    <location>
        <begin position="304"/>
        <end position="321"/>
    </location>
</feature>
<dbReference type="SUPFAM" id="SSF46934">
    <property type="entry name" value="UBA-like"/>
    <property type="match status" value="1"/>
</dbReference>
<dbReference type="SMART" id="SM00553">
    <property type="entry name" value="SEP"/>
    <property type="match status" value="1"/>
</dbReference>
<dbReference type="InterPro" id="IPR036241">
    <property type="entry name" value="NSFL1C_SEP_dom_sf"/>
</dbReference>
<dbReference type="PANTHER" id="PTHR23333:SF20">
    <property type="entry name" value="NSFL1 COFACTOR P47"/>
    <property type="match status" value="1"/>
</dbReference>
<keyword evidence="5" id="KW-1185">Reference proteome</keyword>
<dbReference type="GO" id="GO:0007030">
    <property type="term" value="P:Golgi organization"/>
    <property type="evidence" value="ECO:0007669"/>
    <property type="project" value="TreeGrafter"/>
</dbReference>
<proteinExistence type="predicted"/>
<dbReference type="PROSITE" id="PS51399">
    <property type="entry name" value="SEP"/>
    <property type="match status" value="1"/>
</dbReference>
<dbReference type="GO" id="GO:0061025">
    <property type="term" value="P:membrane fusion"/>
    <property type="evidence" value="ECO:0007669"/>
    <property type="project" value="TreeGrafter"/>
</dbReference>
<dbReference type="EMBL" id="CP119937">
    <property type="protein sequence ID" value="WFD03545.1"/>
    <property type="molecule type" value="Genomic_DNA"/>
</dbReference>
<dbReference type="GO" id="GO:0043130">
    <property type="term" value="F:ubiquitin binding"/>
    <property type="evidence" value="ECO:0007669"/>
    <property type="project" value="TreeGrafter"/>
</dbReference>
<dbReference type="CDD" id="cd14348">
    <property type="entry name" value="UBA_p47"/>
    <property type="match status" value="1"/>
</dbReference>
<sequence>MDEAIAQFVSITGAPSDVAREHVESASGDLSAALTAFFDQREADASGAPPAPAPSAPAAPAAPAPAAGPRTLGGTVAHDTTPWPSAAPRARSSRARTGGVMSFNDLRSREAGDDEEDNDRDPVNLFTGGERSGLNVENPDARGGSDQSIVNDILSKAASAHGPPDARAFDLQGASAASASRAFTGRGQSIGGATVEGEQAPSGMPGALGAADEDEEDEEPAVRHLTFWQDGFSIEDGPLMRYDDPANRETLEAINSGRAPLSLLNVRFGQPVELMVARRTNEKYVPPPPPPMQPFGGAGNRLGAPAPAAPAAAPAPAAPAATGDAPTVDPSQPTTQIQVRLGDGQRLIAKLNQNHTVGDLRRYINAHRPEVAARAYTMQTSFPPRPLTDEAQSVADAQLLHAVVVLVFT</sequence>
<dbReference type="Pfam" id="PF00789">
    <property type="entry name" value="UBX"/>
    <property type="match status" value="1"/>
</dbReference>
<feature type="region of interest" description="Disordered" evidence="1">
    <location>
        <begin position="41"/>
        <end position="146"/>
    </location>
</feature>
<dbReference type="SUPFAM" id="SSF54236">
    <property type="entry name" value="Ubiquitin-like"/>
    <property type="match status" value="1"/>
</dbReference>
<dbReference type="GO" id="GO:0043161">
    <property type="term" value="P:proteasome-mediated ubiquitin-dependent protein catabolic process"/>
    <property type="evidence" value="ECO:0007669"/>
    <property type="project" value="TreeGrafter"/>
</dbReference>